<dbReference type="VEuPathDB" id="FungiDB:FOMG_09123"/>
<organism evidence="1 2">
    <name type="scientific">Fusarium oxysporum</name>
    <name type="common">Fusarium vascular wilt</name>
    <dbReference type="NCBI Taxonomy" id="5507"/>
    <lineage>
        <taxon>Eukaryota</taxon>
        <taxon>Fungi</taxon>
        <taxon>Dikarya</taxon>
        <taxon>Ascomycota</taxon>
        <taxon>Pezizomycotina</taxon>
        <taxon>Sordariomycetes</taxon>
        <taxon>Hypocreomycetidae</taxon>
        <taxon>Hypocreales</taxon>
        <taxon>Nectriaceae</taxon>
        <taxon>Fusarium</taxon>
        <taxon>Fusarium oxysporum species complex</taxon>
    </lineage>
</organism>
<accession>A0A2H3U235</accession>
<dbReference type="Gene3D" id="3.40.50.1580">
    <property type="entry name" value="Nucleoside phosphorylase domain"/>
    <property type="match status" value="1"/>
</dbReference>
<dbReference type="VEuPathDB" id="FungiDB:FOC4_g10008911"/>
<dbReference type="Proteomes" id="UP000219369">
    <property type="component" value="Unassembled WGS sequence"/>
</dbReference>
<dbReference type="GO" id="GO:0003824">
    <property type="term" value="F:catalytic activity"/>
    <property type="evidence" value="ECO:0007669"/>
    <property type="project" value="InterPro"/>
</dbReference>
<sequence length="321" mass="35696">MPEDDEAIALEEYTVGWLCALPLEMAAAKGMDTWRSGTKVLPQGGFQRTGFFNAPPQLLLTALSRLQAIHMTEESRVPEFLAQLVAKADYDHVKSENPTCNECDKSHIIHRIDRDDNDPYFHYGIIASGSAAVKDGKTRQRLSEEYGALCFGTEAAGLYDFPCLIIRGIYDYADSHISNLWQEYAAATAAAFAKELLLFVAPGRVRREKTTFYEVASIVKDGFRTSVSSLAEQKYIKHMLNNQPTNLYMVDSARYNSEDAQESTRCEDGTRPLSLEAIEQQGEQFRTNHCSGSFSTAKTGASTGQVIRCLNTSSKEKNRTG</sequence>
<dbReference type="SUPFAM" id="SSF53167">
    <property type="entry name" value="Purine and uridine phosphorylases"/>
    <property type="match status" value="1"/>
</dbReference>
<evidence type="ECO:0000313" key="1">
    <source>
        <dbReference type="EMBL" id="SCO92051.1"/>
    </source>
</evidence>
<dbReference type="VEuPathDB" id="FungiDB:FOXG_14584"/>
<dbReference type="EMBL" id="FMJY01000010">
    <property type="protein sequence ID" value="SCO92051.1"/>
    <property type="molecule type" value="Genomic_DNA"/>
</dbReference>
<evidence type="ECO:0000313" key="2">
    <source>
        <dbReference type="Proteomes" id="UP000219369"/>
    </source>
</evidence>
<name>A0A2H3U235_FUSOX</name>
<dbReference type="InterPro" id="IPR053137">
    <property type="entry name" value="NLR-like"/>
</dbReference>
<proteinExistence type="predicted"/>
<dbReference type="GO" id="GO:0009116">
    <property type="term" value="P:nucleoside metabolic process"/>
    <property type="evidence" value="ECO:0007669"/>
    <property type="project" value="InterPro"/>
</dbReference>
<dbReference type="VEuPathDB" id="FungiDB:FOZG_16034"/>
<dbReference type="OrthoDB" id="1577640at2759"/>
<protein>
    <recommendedName>
        <fullName evidence="3">Nucleoside phosphorylase domain-containing protein</fullName>
    </recommendedName>
</protein>
<dbReference type="InterPro" id="IPR035994">
    <property type="entry name" value="Nucleoside_phosphorylase_sf"/>
</dbReference>
<evidence type="ECO:0008006" key="3">
    <source>
        <dbReference type="Google" id="ProtNLM"/>
    </source>
</evidence>
<dbReference type="AlphaFoldDB" id="A0A2H3U235"/>
<dbReference type="PANTHER" id="PTHR46082">
    <property type="entry name" value="ATP/GTP-BINDING PROTEIN-RELATED"/>
    <property type="match status" value="1"/>
</dbReference>
<gene>
    <name evidence="1" type="ORF">FRV6_16179</name>
</gene>
<dbReference type="PANTHER" id="PTHR46082:SF11">
    <property type="entry name" value="AAA+ ATPASE DOMAIN-CONTAINING PROTEIN-RELATED"/>
    <property type="match status" value="1"/>
</dbReference>
<reference evidence="2" key="1">
    <citation type="submission" date="2016-09" db="EMBL/GenBank/DDBJ databases">
        <authorList>
            <person name="Guldener U."/>
        </authorList>
    </citation>
    <scope>NUCLEOTIDE SEQUENCE [LARGE SCALE GENOMIC DNA]</scope>
    <source>
        <strain evidence="2">V64-1</strain>
    </source>
</reference>